<keyword evidence="2" id="KW-1003">Cell membrane</keyword>
<feature type="domain" description="Phage shock protein PspC N-terminal" evidence="8">
    <location>
        <begin position="140"/>
        <end position="195"/>
    </location>
</feature>
<keyword evidence="5 7" id="KW-0472">Membrane</keyword>
<dbReference type="PANTHER" id="PTHR33885">
    <property type="entry name" value="PHAGE SHOCK PROTEIN C"/>
    <property type="match status" value="1"/>
</dbReference>
<feature type="compositionally biased region" description="Polar residues" evidence="6">
    <location>
        <begin position="733"/>
        <end position="747"/>
    </location>
</feature>
<dbReference type="Pfam" id="PF22571">
    <property type="entry name" value="LiaI-LiaF-TM_PspC"/>
    <property type="match status" value="1"/>
</dbReference>
<comment type="caution">
    <text evidence="11">The sequence shown here is derived from an EMBL/GenBank/DDBJ whole genome shotgun (WGS) entry which is preliminary data.</text>
</comment>
<evidence type="ECO:0000256" key="5">
    <source>
        <dbReference type="ARBA" id="ARBA00023136"/>
    </source>
</evidence>
<comment type="subcellular location">
    <subcellularLocation>
        <location evidence="1">Cell membrane</location>
        <topology evidence="1">Single-pass membrane protein</topology>
    </subcellularLocation>
</comment>
<keyword evidence="4 7" id="KW-1133">Transmembrane helix</keyword>
<feature type="domain" description="PspC-related transmembrane region" evidence="9">
    <location>
        <begin position="348"/>
        <end position="481"/>
    </location>
</feature>
<feature type="compositionally biased region" description="Basic and acidic residues" evidence="6">
    <location>
        <begin position="661"/>
        <end position="700"/>
    </location>
</feature>
<feature type="compositionally biased region" description="Low complexity" evidence="6">
    <location>
        <begin position="111"/>
        <end position="135"/>
    </location>
</feature>
<dbReference type="RefSeq" id="WP_014222561.1">
    <property type="nucleotide sequence ID" value="NZ_LWBO01000001.1"/>
</dbReference>
<feature type="domain" description="PspC-related ToastRack" evidence="10">
    <location>
        <begin position="537"/>
        <end position="632"/>
    </location>
</feature>
<feature type="domain" description="Phage shock protein PspC N-terminal" evidence="8">
    <location>
        <begin position="204"/>
        <end position="287"/>
    </location>
</feature>
<dbReference type="InterPro" id="IPR054319">
    <property type="entry name" value="PspC-rel_ToastRack"/>
</dbReference>
<evidence type="ECO:0000256" key="3">
    <source>
        <dbReference type="ARBA" id="ARBA00022692"/>
    </source>
</evidence>
<dbReference type="PANTHER" id="PTHR33885:SF3">
    <property type="entry name" value="PHAGE SHOCK PROTEIN C"/>
    <property type="match status" value="1"/>
</dbReference>
<feature type="region of interest" description="Disordered" evidence="6">
    <location>
        <begin position="87"/>
        <end position="135"/>
    </location>
</feature>
<organism evidence="11 12">
    <name type="scientific">Niastella koreensis</name>
    <dbReference type="NCBI Taxonomy" id="354356"/>
    <lineage>
        <taxon>Bacteria</taxon>
        <taxon>Pseudomonadati</taxon>
        <taxon>Bacteroidota</taxon>
        <taxon>Chitinophagia</taxon>
        <taxon>Chitinophagales</taxon>
        <taxon>Chitinophagaceae</taxon>
        <taxon>Niastella</taxon>
    </lineage>
</organism>
<gene>
    <name evidence="11" type="ORF">A4D02_01390</name>
</gene>
<evidence type="ECO:0000313" key="11">
    <source>
        <dbReference type="EMBL" id="OQP55002.1"/>
    </source>
</evidence>
<accession>A0ABX3P496</accession>
<evidence type="ECO:0000256" key="1">
    <source>
        <dbReference type="ARBA" id="ARBA00004162"/>
    </source>
</evidence>
<dbReference type="InterPro" id="IPR054321">
    <property type="entry name" value="PspC-rel_TM"/>
</dbReference>
<dbReference type="InterPro" id="IPR052027">
    <property type="entry name" value="PspC"/>
</dbReference>
<feature type="transmembrane region" description="Helical" evidence="7">
    <location>
        <begin position="454"/>
        <end position="478"/>
    </location>
</feature>
<feature type="transmembrane region" description="Helical" evidence="7">
    <location>
        <begin position="378"/>
        <end position="400"/>
    </location>
</feature>
<feature type="transmembrane region" description="Helical" evidence="7">
    <location>
        <begin position="235"/>
        <end position="254"/>
    </location>
</feature>
<dbReference type="InterPro" id="IPR007168">
    <property type="entry name" value="Phageshock_PspC_N"/>
</dbReference>
<evidence type="ECO:0000313" key="12">
    <source>
        <dbReference type="Proteomes" id="UP000192277"/>
    </source>
</evidence>
<feature type="transmembrane region" description="Helical" evidence="7">
    <location>
        <begin position="213"/>
        <end position="228"/>
    </location>
</feature>
<dbReference type="Pfam" id="PF22744">
    <property type="entry name" value="Toast-rack_PspC-Cterm"/>
    <property type="match status" value="1"/>
</dbReference>
<name>A0ABX3P496_9BACT</name>
<keyword evidence="12" id="KW-1185">Reference proteome</keyword>
<protein>
    <recommendedName>
        <fullName evidence="13">Phage shock protein C, PspC</fullName>
    </recommendedName>
</protein>
<evidence type="ECO:0000259" key="10">
    <source>
        <dbReference type="Pfam" id="PF22744"/>
    </source>
</evidence>
<dbReference type="Pfam" id="PF04024">
    <property type="entry name" value="PspC"/>
    <property type="match status" value="2"/>
</dbReference>
<feature type="transmembrane region" description="Helical" evidence="7">
    <location>
        <begin position="170"/>
        <end position="193"/>
    </location>
</feature>
<evidence type="ECO:0000259" key="8">
    <source>
        <dbReference type="Pfam" id="PF04024"/>
    </source>
</evidence>
<evidence type="ECO:0000256" key="7">
    <source>
        <dbReference type="SAM" id="Phobius"/>
    </source>
</evidence>
<evidence type="ECO:0000256" key="4">
    <source>
        <dbReference type="ARBA" id="ARBA00022989"/>
    </source>
</evidence>
<dbReference type="Proteomes" id="UP000192277">
    <property type="component" value="Unassembled WGS sequence"/>
</dbReference>
<evidence type="ECO:0000256" key="2">
    <source>
        <dbReference type="ARBA" id="ARBA00022475"/>
    </source>
</evidence>
<feature type="region of interest" description="Disordered" evidence="6">
    <location>
        <begin position="661"/>
        <end position="749"/>
    </location>
</feature>
<evidence type="ECO:0000256" key="6">
    <source>
        <dbReference type="SAM" id="MobiDB-lite"/>
    </source>
</evidence>
<proteinExistence type="predicted"/>
<keyword evidence="3 7" id="KW-0812">Transmembrane</keyword>
<evidence type="ECO:0008006" key="13">
    <source>
        <dbReference type="Google" id="ProtNLM"/>
    </source>
</evidence>
<evidence type="ECO:0000259" key="9">
    <source>
        <dbReference type="Pfam" id="PF22571"/>
    </source>
</evidence>
<reference evidence="11 12" key="1">
    <citation type="submission" date="2016-04" db="EMBL/GenBank/DDBJ databases">
        <authorList>
            <person name="Chen L."/>
            <person name="Zhuang W."/>
            <person name="Wang G."/>
        </authorList>
    </citation>
    <scope>NUCLEOTIDE SEQUENCE [LARGE SCALE GENOMIC DNA]</scope>
    <source>
        <strain evidence="12">GR20</strain>
    </source>
</reference>
<dbReference type="EMBL" id="LWBO01000001">
    <property type="protein sequence ID" value="OQP55002.1"/>
    <property type="molecule type" value="Genomic_DNA"/>
</dbReference>
<feature type="transmembrane region" description="Helical" evidence="7">
    <location>
        <begin position="274"/>
        <end position="293"/>
    </location>
</feature>
<feature type="transmembrane region" description="Helical" evidence="7">
    <location>
        <begin position="420"/>
        <end position="442"/>
    </location>
</feature>
<sequence>MKKVININFQGRVIPIEETAFEILKQYIESLRRYFANEEGRDEIVNDIESRIAELFSETLKKGATCITDADVQAVMASMGRPEDFEAEAGLNENGGTHASGSGTGAGAGAGQQQPGSSSQQSQSTGSAGSYSSPGAGRGRLYRNADDKIIAGVCSGLANYFHIDPVIMRIIFAVLLFTGGSGFLVYIILWVAVPSQSVASNITKRLYRSSDDRVVAGVCGGLAAYFNINTWVPRLIFALPLIIGLFSGVFNWWWGHDSDLWFGPRVVTGSLTSTLFVTYIVLWIAVPIAVTAAEKLEMRGERVDLNSIRDTVKEDLESFRSKAQNWGNEVKQSAQQFGDRAKEFSQSERVKTFTHEASSTARNAGSGIAHIIGVLFKAFFLFIVGVIALALFGVLMGLLFGGAPFMSLKGFLLEGFWQNFFAWATLFLFLGVPVIALITWLIRRIMGVRSKNHYLGYVFGTLWFVGIVCAALLTGSIFRSFKSRGFVEEKLSITQPAKGKLYLEATASNINYSYYSNDWFDWDEDWPLFGANLDSFMLNTVRVDVVKSTDSAFHATKVKFSRGSDPVNARDLAEKINFQTYQTDSVLYLPKGFSISKKERFRNQQVLIVLQVPVGKRFFFDRSISKYNWFDVRYNRHGGFQIDDTWERTYGVETDKEYIMSPDGPKKILDLDPEALRKGEYKDREKEEDKEENKEENDEHKKKHDRKNNESAQKDTTSGYRYHKQTPVKKTDSTQAKVNTSSASVETINEEHSGLLFSPWVVNNAIS</sequence>